<dbReference type="Proteomes" id="UP000604825">
    <property type="component" value="Unassembled WGS sequence"/>
</dbReference>
<reference evidence="1" key="1">
    <citation type="submission" date="2020-10" db="EMBL/GenBank/DDBJ databases">
        <authorList>
            <person name="Han B."/>
            <person name="Lu T."/>
            <person name="Zhao Q."/>
            <person name="Huang X."/>
            <person name="Zhao Y."/>
        </authorList>
    </citation>
    <scope>NUCLEOTIDE SEQUENCE</scope>
</reference>
<dbReference type="GO" id="GO:0004672">
    <property type="term" value="F:protein kinase activity"/>
    <property type="evidence" value="ECO:0007669"/>
    <property type="project" value="InterPro"/>
</dbReference>
<dbReference type="InterPro" id="IPR008271">
    <property type="entry name" value="Ser/Thr_kinase_AS"/>
</dbReference>
<dbReference type="InterPro" id="IPR044576">
    <property type="entry name" value="At4g25390-like"/>
</dbReference>
<name>A0A811PRF2_9POAL</name>
<protein>
    <recommendedName>
        <fullName evidence="3">Protein kinase domain-containing protein</fullName>
    </recommendedName>
</protein>
<dbReference type="SUPFAM" id="SSF56112">
    <property type="entry name" value="Protein kinase-like (PK-like)"/>
    <property type="match status" value="1"/>
</dbReference>
<dbReference type="AlphaFoldDB" id="A0A811PRF2"/>
<dbReference type="PROSITE" id="PS00108">
    <property type="entry name" value="PROTEIN_KINASE_ST"/>
    <property type="match status" value="1"/>
</dbReference>
<evidence type="ECO:0008006" key="3">
    <source>
        <dbReference type="Google" id="ProtNLM"/>
    </source>
</evidence>
<comment type="caution">
    <text evidence="1">The sequence shown here is derived from an EMBL/GenBank/DDBJ whole genome shotgun (WGS) entry which is preliminary data.</text>
</comment>
<dbReference type="OrthoDB" id="4062651at2759"/>
<gene>
    <name evidence="1" type="ORF">NCGR_LOCUS30061</name>
</gene>
<accession>A0A811PRF2</accession>
<dbReference type="InterPro" id="IPR011009">
    <property type="entry name" value="Kinase-like_dom_sf"/>
</dbReference>
<dbReference type="PANTHER" id="PTHR46821:SF2">
    <property type="entry name" value="OS03G0251700 PROTEIN"/>
    <property type="match status" value="1"/>
</dbReference>
<sequence length="113" mass="12765">MKKATRNFKDGVRRRFQEYLHFYCDPPLYHGDVKPSNVFLDKNYLAKLAGCGLVHYSSSGNTTPSCTPVNVKIQATPGSNDEETFIHCGIPLADKDHDIIVSFFKSKYQQGHL</sequence>
<dbReference type="EMBL" id="CAJGYO010000007">
    <property type="protein sequence ID" value="CAD6245770.1"/>
    <property type="molecule type" value="Genomic_DNA"/>
</dbReference>
<keyword evidence="2" id="KW-1185">Reference proteome</keyword>
<evidence type="ECO:0000313" key="2">
    <source>
        <dbReference type="Proteomes" id="UP000604825"/>
    </source>
</evidence>
<evidence type="ECO:0000313" key="1">
    <source>
        <dbReference type="EMBL" id="CAD6245770.1"/>
    </source>
</evidence>
<organism evidence="1 2">
    <name type="scientific">Miscanthus lutarioriparius</name>
    <dbReference type="NCBI Taxonomy" id="422564"/>
    <lineage>
        <taxon>Eukaryota</taxon>
        <taxon>Viridiplantae</taxon>
        <taxon>Streptophyta</taxon>
        <taxon>Embryophyta</taxon>
        <taxon>Tracheophyta</taxon>
        <taxon>Spermatophyta</taxon>
        <taxon>Magnoliopsida</taxon>
        <taxon>Liliopsida</taxon>
        <taxon>Poales</taxon>
        <taxon>Poaceae</taxon>
        <taxon>PACMAD clade</taxon>
        <taxon>Panicoideae</taxon>
        <taxon>Andropogonodae</taxon>
        <taxon>Andropogoneae</taxon>
        <taxon>Saccharinae</taxon>
        <taxon>Miscanthus</taxon>
    </lineage>
</organism>
<proteinExistence type="predicted"/>
<dbReference type="Gene3D" id="1.10.510.10">
    <property type="entry name" value="Transferase(Phosphotransferase) domain 1"/>
    <property type="match status" value="1"/>
</dbReference>
<dbReference type="PANTHER" id="PTHR46821">
    <property type="entry name" value="OS07G0586332 PROTEIN"/>
    <property type="match status" value="1"/>
</dbReference>